<dbReference type="EMBL" id="BGPR01012928">
    <property type="protein sequence ID" value="GBN58435.1"/>
    <property type="molecule type" value="Genomic_DNA"/>
</dbReference>
<keyword evidence="2" id="KW-1185">Reference proteome</keyword>
<dbReference type="AlphaFoldDB" id="A0A4Y2Q2P7"/>
<evidence type="ECO:0000313" key="2">
    <source>
        <dbReference type="Proteomes" id="UP000499080"/>
    </source>
</evidence>
<sequence>MPAYLVGLLQQLWLFQFGFDQLGLIEANRGADFTLVLQIGFLRKSSLQFRTSCPPPQVLKAVVLFHGFAPACLIEVNECDLFSLSSARVLRKSARSPELSAATTAGLRSFVLFCRFCISLFDRS</sequence>
<comment type="caution">
    <text evidence="1">The sequence shown here is derived from an EMBL/GenBank/DDBJ whole genome shotgun (WGS) entry which is preliminary data.</text>
</comment>
<name>A0A4Y2Q2P7_ARAVE</name>
<dbReference type="Proteomes" id="UP000499080">
    <property type="component" value="Unassembled WGS sequence"/>
</dbReference>
<accession>A0A4Y2Q2P7</accession>
<gene>
    <name evidence="1" type="ORF">AVEN_35296_1</name>
</gene>
<protein>
    <submittedName>
        <fullName evidence="1">Uncharacterized protein</fullName>
    </submittedName>
</protein>
<organism evidence="1 2">
    <name type="scientific">Araneus ventricosus</name>
    <name type="common">Orbweaver spider</name>
    <name type="synonym">Epeira ventricosa</name>
    <dbReference type="NCBI Taxonomy" id="182803"/>
    <lineage>
        <taxon>Eukaryota</taxon>
        <taxon>Metazoa</taxon>
        <taxon>Ecdysozoa</taxon>
        <taxon>Arthropoda</taxon>
        <taxon>Chelicerata</taxon>
        <taxon>Arachnida</taxon>
        <taxon>Araneae</taxon>
        <taxon>Araneomorphae</taxon>
        <taxon>Entelegynae</taxon>
        <taxon>Araneoidea</taxon>
        <taxon>Araneidae</taxon>
        <taxon>Araneus</taxon>
    </lineage>
</organism>
<proteinExistence type="predicted"/>
<reference evidence="1 2" key="1">
    <citation type="journal article" date="2019" name="Sci. Rep.">
        <title>Orb-weaving spider Araneus ventricosus genome elucidates the spidroin gene catalogue.</title>
        <authorList>
            <person name="Kono N."/>
            <person name="Nakamura H."/>
            <person name="Ohtoshi R."/>
            <person name="Moran D.A.P."/>
            <person name="Shinohara A."/>
            <person name="Yoshida Y."/>
            <person name="Fujiwara M."/>
            <person name="Mori M."/>
            <person name="Tomita M."/>
            <person name="Arakawa K."/>
        </authorList>
    </citation>
    <scope>NUCLEOTIDE SEQUENCE [LARGE SCALE GENOMIC DNA]</scope>
</reference>
<evidence type="ECO:0000313" key="1">
    <source>
        <dbReference type="EMBL" id="GBN58435.1"/>
    </source>
</evidence>